<dbReference type="PANTHER" id="PTHR42912">
    <property type="entry name" value="METHYLTRANSFERASE"/>
    <property type="match status" value="1"/>
</dbReference>
<feature type="domain" description="Methyltransferase type 11" evidence="1">
    <location>
        <begin position="47"/>
        <end position="141"/>
    </location>
</feature>
<dbReference type="Gene3D" id="3.40.50.150">
    <property type="entry name" value="Vaccinia Virus protein VP39"/>
    <property type="match status" value="1"/>
</dbReference>
<dbReference type="InterPro" id="IPR013216">
    <property type="entry name" value="Methyltransf_11"/>
</dbReference>
<accession>A0ABU3NUY3</accession>
<gene>
    <name evidence="2" type="ORF">Q4T40_05055</name>
</gene>
<keyword evidence="3" id="KW-1185">Reference proteome</keyword>
<evidence type="ECO:0000313" key="3">
    <source>
        <dbReference type="Proteomes" id="UP001254848"/>
    </source>
</evidence>
<name>A0ABU3NUY3_9FIRM</name>
<sequence length="232" mass="25658">MNANYFQELAAKYDAWFATPHGRYVHRFEREAVLGLAAPAPGMNVADIGCGTGIYTDELLQAGASVTGVDISPEMLAIAAARTARHGDAVSFLQGDAAALPFAAVSFDLVTSITAMEFFADPRACLQDMYRIVRPGGRLVVATLGSQSPWAWQRRLKTFFKKTVFRHATFHSIQDMRAFFAPHPITAWRGTIFVPPFAPAALIRHPDPFERWCQRNIPSFGAFLVVRVDKPE</sequence>
<dbReference type="SUPFAM" id="SSF53335">
    <property type="entry name" value="S-adenosyl-L-methionine-dependent methyltransferases"/>
    <property type="match status" value="1"/>
</dbReference>
<dbReference type="RefSeq" id="WP_413779144.1">
    <property type="nucleotide sequence ID" value="NZ_JAUOZS010000001.1"/>
</dbReference>
<dbReference type="InterPro" id="IPR050508">
    <property type="entry name" value="Methyltransf_Superfamily"/>
</dbReference>
<keyword evidence="2" id="KW-0808">Transferase</keyword>
<dbReference type="EMBL" id="JAUOZS010000001">
    <property type="protein sequence ID" value="MDT8900608.1"/>
    <property type="molecule type" value="Genomic_DNA"/>
</dbReference>
<dbReference type="Pfam" id="PF08241">
    <property type="entry name" value="Methyltransf_11"/>
    <property type="match status" value="1"/>
</dbReference>
<comment type="caution">
    <text evidence="2">The sequence shown here is derived from an EMBL/GenBank/DDBJ whole genome shotgun (WGS) entry which is preliminary data.</text>
</comment>
<dbReference type="Proteomes" id="UP001254848">
    <property type="component" value="Unassembled WGS sequence"/>
</dbReference>
<dbReference type="CDD" id="cd02440">
    <property type="entry name" value="AdoMet_MTases"/>
    <property type="match status" value="1"/>
</dbReference>
<evidence type="ECO:0000313" key="2">
    <source>
        <dbReference type="EMBL" id="MDT8900608.1"/>
    </source>
</evidence>
<proteinExistence type="predicted"/>
<dbReference type="GO" id="GO:0032259">
    <property type="term" value="P:methylation"/>
    <property type="evidence" value="ECO:0007669"/>
    <property type="project" value="UniProtKB-KW"/>
</dbReference>
<organism evidence="2 3">
    <name type="scientific">Anaeroselena agilis</name>
    <dbReference type="NCBI Taxonomy" id="3063788"/>
    <lineage>
        <taxon>Bacteria</taxon>
        <taxon>Bacillati</taxon>
        <taxon>Bacillota</taxon>
        <taxon>Negativicutes</taxon>
        <taxon>Acetonemataceae</taxon>
        <taxon>Anaeroselena</taxon>
    </lineage>
</organism>
<dbReference type="InterPro" id="IPR029063">
    <property type="entry name" value="SAM-dependent_MTases_sf"/>
</dbReference>
<keyword evidence="2" id="KW-0489">Methyltransferase</keyword>
<protein>
    <submittedName>
        <fullName evidence="2">Class I SAM-dependent methyltransferase</fullName>
        <ecNumber evidence="2">2.1.-.-</ecNumber>
    </submittedName>
</protein>
<dbReference type="EC" id="2.1.-.-" evidence="2"/>
<dbReference type="GO" id="GO:0008168">
    <property type="term" value="F:methyltransferase activity"/>
    <property type="evidence" value="ECO:0007669"/>
    <property type="project" value="UniProtKB-KW"/>
</dbReference>
<reference evidence="2 3" key="1">
    <citation type="submission" date="2023-07" db="EMBL/GenBank/DDBJ databases">
        <title>The novel representative of Negativicutes class, Anaeroselena agilis gen. nov. sp. nov.</title>
        <authorList>
            <person name="Prokofeva M.I."/>
            <person name="Elcheninov A.G."/>
            <person name="Klyukina A."/>
            <person name="Kublanov I.V."/>
            <person name="Frolov E.N."/>
            <person name="Podosokorskaya O.A."/>
        </authorList>
    </citation>
    <scope>NUCLEOTIDE SEQUENCE [LARGE SCALE GENOMIC DNA]</scope>
    <source>
        <strain evidence="2 3">4137-cl</strain>
    </source>
</reference>
<evidence type="ECO:0000259" key="1">
    <source>
        <dbReference type="Pfam" id="PF08241"/>
    </source>
</evidence>